<feature type="domain" description="Fatty acid hydroxylase" evidence="8">
    <location>
        <begin position="88"/>
        <end position="223"/>
    </location>
</feature>
<evidence type="ECO:0000259" key="8">
    <source>
        <dbReference type="Pfam" id="PF04116"/>
    </source>
</evidence>
<keyword evidence="3 7" id="KW-1133">Transmembrane helix</keyword>
<dbReference type="PANTHER" id="PTHR21624">
    <property type="entry name" value="STEROL DESATURASE-RELATED PROTEIN"/>
    <property type="match status" value="1"/>
</dbReference>
<comment type="subcellular location">
    <subcellularLocation>
        <location evidence="1">Endomembrane system</location>
        <topology evidence="1">Multi-pass membrane protein</topology>
    </subcellularLocation>
</comment>
<evidence type="ECO:0000256" key="6">
    <source>
        <dbReference type="ARBA" id="ARBA00023136"/>
    </source>
</evidence>
<evidence type="ECO:0000256" key="4">
    <source>
        <dbReference type="ARBA" id="ARBA00023002"/>
    </source>
</evidence>
<dbReference type="AlphaFoldDB" id="A1ZQR8"/>
<keyword evidence="6 7" id="KW-0472">Membrane</keyword>
<dbReference type="PANTHER" id="PTHR21624:SF1">
    <property type="entry name" value="ALKYLGLYCEROL MONOOXYGENASE"/>
    <property type="match status" value="1"/>
</dbReference>
<keyword evidence="4" id="KW-0560">Oxidoreductase</keyword>
<gene>
    <name evidence="9" type="ORF">M23134_06533</name>
</gene>
<dbReference type="RefSeq" id="WP_002699886.1">
    <property type="nucleotide sequence ID" value="NZ_AAWS01000025.1"/>
</dbReference>
<dbReference type="GO" id="GO:0012505">
    <property type="term" value="C:endomembrane system"/>
    <property type="evidence" value="ECO:0007669"/>
    <property type="project" value="UniProtKB-SubCell"/>
</dbReference>
<dbReference type="eggNOG" id="COG3000">
    <property type="taxonomic scope" value="Bacteria"/>
</dbReference>
<dbReference type="GO" id="GO:0050479">
    <property type="term" value="F:glyceryl-ether monooxygenase activity"/>
    <property type="evidence" value="ECO:0007669"/>
    <property type="project" value="TreeGrafter"/>
</dbReference>
<dbReference type="EMBL" id="AAWS01000025">
    <property type="protein sequence ID" value="EAY27223.1"/>
    <property type="molecule type" value="Genomic_DNA"/>
</dbReference>
<evidence type="ECO:0000256" key="2">
    <source>
        <dbReference type="ARBA" id="ARBA00022692"/>
    </source>
</evidence>
<name>A1ZQR8_MICM2</name>
<dbReference type="GO" id="GO:0008610">
    <property type="term" value="P:lipid biosynthetic process"/>
    <property type="evidence" value="ECO:0007669"/>
    <property type="project" value="InterPro"/>
</dbReference>
<dbReference type="Proteomes" id="UP000004095">
    <property type="component" value="Unassembled WGS sequence"/>
</dbReference>
<dbReference type="GO" id="GO:0005506">
    <property type="term" value="F:iron ion binding"/>
    <property type="evidence" value="ECO:0007669"/>
    <property type="project" value="InterPro"/>
</dbReference>
<evidence type="ECO:0000313" key="10">
    <source>
        <dbReference type="Proteomes" id="UP000004095"/>
    </source>
</evidence>
<reference evidence="9 10" key="1">
    <citation type="submission" date="2007-01" db="EMBL/GenBank/DDBJ databases">
        <authorList>
            <person name="Haygood M."/>
            <person name="Podell S."/>
            <person name="Anderson C."/>
            <person name="Hopkinson B."/>
            <person name="Roe K."/>
            <person name="Barbeau K."/>
            <person name="Gaasterland T."/>
            <person name="Ferriera S."/>
            <person name="Johnson J."/>
            <person name="Kravitz S."/>
            <person name="Beeson K."/>
            <person name="Sutton G."/>
            <person name="Rogers Y.-H."/>
            <person name="Friedman R."/>
            <person name="Frazier M."/>
            <person name="Venter J.C."/>
        </authorList>
    </citation>
    <scope>NUCLEOTIDE SEQUENCE [LARGE SCALE GENOMIC DNA]</scope>
    <source>
        <strain evidence="9 10">ATCC 23134</strain>
    </source>
</reference>
<comment type="caution">
    <text evidence="9">The sequence shown here is derived from an EMBL/GenBank/DDBJ whole genome shotgun (WGS) entry which is preliminary data.</text>
</comment>
<dbReference type="InterPro" id="IPR051689">
    <property type="entry name" value="Sterol_desaturase/TMEM195"/>
</dbReference>
<dbReference type="GO" id="GO:0006643">
    <property type="term" value="P:membrane lipid metabolic process"/>
    <property type="evidence" value="ECO:0007669"/>
    <property type="project" value="TreeGrafter"/>
</dbReference>
<accession>A1ZQR8</accession>
<evidence type="ECO:0000313" key="9">
    <source>
        <dbReference type="EMBL" id="EAY27223.1"/>
    </source>
</evidence>
<evidence type="ECO:0000256" key="1">
    <source>
        <dbReference type="ARBA" id="ARBA00004127"/>
    </source>
</evidence>
<evidence type="ECO:0000256" key="7">
    <source>
        <dbReference type="SAM" id="Phobius"/>
    </source>
</evidence>
<sequence>MQSTFQSVFDQIAPFFLPIVFTLIIVELLLLWVGKKIKLKKESWVSLLCYSLGSLPYFLFFAVLQLKIMFWLYENARLLTLGNEWYVWVLAFVCFDFVWWVVHFAAHKVRFFWCIHGVHHTPKEMNMSVSIRGSVFDFVQYIHLMIWLPLLGFHPYIIFIMNGLSRIYAVFTHLNERHLKHTPLLDKFLITPSLHRVHHSSNHLYIDTNFANTLSIWDRIFKTYQSEVAQVKPVFGVMDKDLNTESVLSSQFDLWKSLIKDIKATPKIIDKIKYLVMPPGWHPQNKGKTAKTYRDSALKTLDTADKVKVEL</sequence>
<keyword evidence="10" id="KW-1185">Reference proteome</keyword>
<dbReference type="InterPro" id="IPR006694">
    <property type="entry name" value="Fatty_acid_hydroxylase"/>
</dbReference>
<organism evidence="9 10">
    <name type="scientific">Microscilla marina ATCC 23134</name>
    <dbReference type="NCBI Taxonomy" id="313606"/>
    <lineage>
        <taxon>Bacteria</taxon>
        <taxon>Pseudomonadati</taxon>
        <taxon>Bacteroidota</taxon>
        <taxon>Cytophagia</taxon>
        <taxon>Cytophagales</taxon>
        <taxon>Microscillaceae</taxon>
        <taxon>Microscilla</taxon>
    </lineage>
</organism>
<protein>
    <recommendedName>
        <fullName evidence="8">Fatty acid hydroxylase domain-containing protein</fullName>
    </recommendedName>
</protein>
<keyword evidence="2 7" id="KW-0812">Transmembrane</keyword>
<feature type="transmembrane region" description="Helical" evidence="7">
    <location>
        <begin position="12"/>
        <end position="33"/>
    </location>
</feature>
<evidence type="ECO:0000256" key="5">
    <source>
        <dbReference type="ARBA" id="ARBA00023098"/>
    </source>
</evidence>
<evidence type="ECO:0000256" key="3">
    <source>
        <dbReference type="ARBA" id="ARBA00022989"/>
    </source>
</evidence>
<proteinExistence type="predicted"/>
<dbReference type="OrthoDB" id="9770329at2"/>
<dbReference type="GO" id="GO:0016020">
    <property type="term" value="C:membrane"/>
    <property type="evidence" value="ECO:0007669"/>
    <property type="project" value="GOC"/>
</dbReference>
<keyword evidence="5" id="KW-0443">Lipid metabolism</keyword>
<feature type="transmembrane region" description="Helical" evidence="7">
    <location>
        <begin position="45"/>
        <end position="73"/>
    </location>
</feature>
<dbReference type="Pfam" id="PF04116">
    <property type="entry name" value="FA_hydroxylase"/>
    <property type="match status" value="1"/>
</dbReference>
<feature type="transmembrane region" description="Helical" evidence="7">
    <location>
        <begin position="85"/>
        <end position="106"/>
    </location>
</feature>